<dbReference type="Pfam" id="PF18139">
    <property type="entry name" value="LSDAT_euk"/>
    <property type="match status" value="1"/>
</dbReference>
<dbReference type="InterPro" id="IPR041491">
    <property type="entry name" value="TRPM_SLOG"/>
</dbReference>
<feature type="domain" description="TRPM SLOG" evidence="10">
    <location>
        <begin position="434"/>
        <end position="658"/>
    </location>
</feature>
<evidence type="ECO:0000313" key="12">
    <source>
        <dbReference type="EMBL" id="CAF4488700.1"/>
    </source>
</evidence>
<dbReference type="InterPro" id="IPR057366">
    <property type="entry name" value="TRPM-like"/>
</dbReference>
<evidence type="ECO:0000256" key="4">
    <source>
        <dbReference type="ARBA" id="ARBA00022989"/>
    </source>
</evidence>
<feature type="transmembrane region" description="Helical" evidence="9">
    <location>
        <begin position="1221"/>
        <end position="1238"/>
    </location>
</feature>
<evidence type="ECO:0000259" key="11">
    <source>
        <dbReference type="Pfam" id="PF25508"/>
    </source>
</evidence>
<evidence type="ECO:0000256" key="9">
    <source>
        <dbReference type="SAM" id="Phobius"/>
    </source>
</evidence>
<feature type="region of interest" description="Disordered" evidence="8">
    <location>
        <begin position="1610"/>
        <end position="1631"/>
    </location>
</feature>
<dbReference type="PANTHER" id="PTHR13800:SF12">
    <property type="entry name" value="TRANSIENT RECEPTOR POTENTIAL CATION CHANNEL SUBFAMILY M MEMBER-LIKE 2"/>
    <property type="match status" value="1"/>
</dbReference>
<evidence type="ECO:0000256" key="3">
    <source>
        <dbReference type="ARBA" id="ARBA00022692"/>
    </source>
</evidence>
<feature type="transmembrane region" description="Helical" evidence="9">
    <location>
        <begin position="1332"/>
        <end position="1353"/>
    </location>
</feature>
<feature type="transmembrane region" description="Helical" evidence="9">
    <location>
        <begin position="1408"/>
        <end position="1433"/>
    </location>
</feature>
<dbReference type="Proteomes" id="UP000663851">
    <property type="component" value="Unassembled WGS sequence"/>
</dbReference>
<sequence length="1631" mass="189445">MRYSFVLHRIKFFPDIVKSVGAKRNYYDSPYSLIRVTCYIHLQCDRGGSSMCLDWREVCDGRIDCIDEAHCFQVEVNDCDVNEYRRHNGLCISDEFLTDNLAQCLDMSDFHTAEYTHNAYENNYVFEKEEHSCQPGKETFSCGNKQCVTDFDKCENKRYLLLMGSISTRGNLSREYWTIMICLTKILDQIMRHHVIKYYHHPLFILIYKLATLLLISQQYLYYSVMGIFYIILNDEYNSHYSSLYCCKNASKCISKHRIFDNISDCYLNDDEEDYKLSCTINDILRFKCNNENKCYSSVYPGKETCPPWRLRNLEEIPFVHAMERNSRPSSVASNKNKGNAYKLNLLGSQPDEDWTRAIHHELNIKRRTCTTFIPSSSVTDDRSANEVPCGCKRLRREHSWDISNGTDPRWRQEKHTRPAYNNAYGYIPNTHSHYIRCDIETQPSILAQLMYDVWKTKKPKLIMCIIGGAKYFKLSERLEREFIKGIIQASLRADGWIVTTGFKTGVVQLVGEAIHDHKVTNPRSHIVAIGCSKWGAAKNRASLIRKKTSTNPTQDATLRESKILRGQRDLEPNHTHFLLLDDGTYYGYDIGDYRTRFVIEVSHYKREDVPVVTVVVEGGPNTLFTIYQDLSNNIPIVLIDGSGRVPNLLANFLNRTESMINRRGKDDSGVNWKEVIDIKQADDVEKLKTKFLVYADEIYDGLKDISKGSKISKEEMDNLFKSFLYCLQPAIRSKIRIFSLDSGQNLNDTIFEAIVEAKQHRSLETNKAVDRKQLLRLALAWNAIQVAKDHIIKDDLNDISSQVKEQLFFEALILDRPQFVNIFIKLNFDLAQMFYENKINQPWQLKWLQLKRLYEKDAKKSKERLYLLDKCCDKKPIISGGDLDLVLKKLIGDYVESIYTDTSTGFWRRLRICCQCQIGRVSDGREILYTDYNDNDSEVPDPTEAQNEAREFAYRDLFLWAILTNRIEMAKVIISHMQTRICSALIASKILKSYVSFAVDNESKEVLRSQAEQFEQYAIESLKCCYNYDEETACEIVVRRIYLFGGVSCLQVAVDADDKSFVGQPCCDQLLNNIWYDKMEPLESTSFERIKFVSSILTFGLFAPVIISFRQEKSDSIDFDNDRTNNYEMTVNQTEDETTPLLSKTRQRLNNYGINYSDIHAWKGNCCSKRCLTYLRHLKEFHESPFVKFSYNAASYIFFLLLFSYYLLFDFNIPTDEVPSIHWTEILVIIIVTTMLFEDIRQFLWQDSLSLAGKLSNYFIKKMFFSLTRIASYMLFYIGLILRFTYASTDEELSVAKIILAYDLEIWYIRSLAFLGIARNMGPKLVMIRKMLIDLFFFIYIILIAMIAYGVASRAMYNYSDPDPNDLTFDGRSIFRNILYPTYYLMYGSTDNELTALNQNRDFATAIATQVLLAAHMLFVNVLLINLLIAMFSFTFDSVQSQTDLVWRYDRYALIREYFDRPPLFPPFIILTHVAELIKLILRHSPKADRPTMRRRQAKIFQMIATSREVDRDWSEFESYATNLYARTIVSGQPSSSAALVPSTARQEATQITLDQMSTSQVSPNLDMKVITDEIASIKRALGDLRTHSEEMNRCMQWMIDAMERVKMSKEPKPKLRSARTTIDLQPVDE</sequence>
<name>A0A820UQF5_9BILA</name>
<reference evidence="12" key="1">
    <citation type="submission" date="2021-02" db="EMBL/GenBank/DDBJ databases">
        <authorList>
            <person name="Nowell W R."/>
        </authorList>
    </citation>
    <scope>NUCLEOTIDE SEQUENCE</scope>
</reference>
<evidence type="ECO:0000313" key="13">
    <source>
        <dbReference type="Proteomes" id="UP000663851"/>
    </source>
</evidence>
<feature type="transmembrane region" description="Helical" evidence="9">
    <location>
        <begin position="1190"/>
        <end position="1209"/>
    </location>
</feature>
<feature type="transmembrane region" description="Helical" evidence="9">
    <location>
        <begin position="1093"/>
        <end position="1110"/>
    </location>
</feature>
<evidence type="ECO:0000256" key="1">
    <source>
        <dbReference type="ARBA" id="ARBA00004141"/>
    </source>
</evidence>
<dbReference type="InterPro" id="IPR050927">
    <property type="entry name" value="TRPM"/>
</dbReference>
<gene>
    <name evidence="12" type="ORF">HFQ381_LOCUS26853</name>
</gene>
<dbReference type="GO" id="GO:0099604">
    <property type="term" value="F:ligand-gated calcium channel activity"/>
    <property type="evidence" value="ECO:0007669"/>
    <property type="project" value="TreeGrafter"/>
</dbReference>
<comment type="caution">
    <text evidence="12">The sequence shown here is derived from an EMBL/GenBank/DDBJ whole genome shotgun (WGS) entry which is preliminary data.</text>
</comment>
<feature type="transmembrane region" description="Helical" evidence="9">
    <location>
        <begin position="1265"/>
        <end position="1287"/>
    </location>
</feature>
<evidence type="ECO:0000256" key="2">
    <source>
        <dbReference type="ARBA" id="ARBA00022448"/>
    </source>
</evidence>
<keyword evidence="4 9" id="KW-1133">Transmembrane helix</keyword>
<evidence type="ECO:0000256" key="8">
    <source>
        <dbReference type="SAM" id="MobiDB-lite"/>
    </source>
</evidence>
<organism evidence="12 13">
    <name type="scientific">Rotaria socialis</name>
    <dbReference type="NCBI Taxonomy" id="392032"/>
    <lineage>
        <taxon>Eukaryota</taxon>
        <taxon>Metazoa</taxon>
        <taxon>Spiralia</taxon>
        <taxon>Gnathifera</taxon>
        <taxon>Rotifera</taxon>
        <taxon>Eurotatoria</taxon>
        <taxon>Bdelloidea</taxon>
        <taxon>Philodinida</taxon>
        <taxon>Philodinidae</taxon>
        <taxon>Rotaria</taxon>
    </lineage>
</organism>
<protein>
    <submittedName>
        <fullName evidence="12">Uncharacterized protein</fullName>
    </submittedName>
</protein>
<keyword evidence="2" id="KW-0813">Transport</keyword>
<proteinExistence type="predicted"/>
<keyword evidence="7" id="KW-0407">Ion channel</keyword>
<evidence type="ECO:0000256" key="7">
    <source>
        <dbReference type="ARBA" id="ARBA00023303"/>
    </source>
</evidence>
<keyword evidence="5" id="KW-0406">Ion transport</keyword>
<dbReference type="EMBL" id="CAJOBO010003324">
    <property type="protein sequence ID" value="CAF4488700.1"/>
    <property type="molecule type" value="Genomic_DNA"/>
</dbReference>
<feature type="domain" description="TRPM-like" evidence="11">
    <location>
        <begin position="794"/>
        <end position="1065"/>
    </location>
</feature>
<evidence type="ECO:0000256" key="6">
    <source>
        <dbReference type="ARBA" id="ARBA00023136"/>
    </source>
</evidence>
<comment type="subcellular location">
    <subcellularLocation>
        <location evidence="1">Membrane</location>
        <topology evidence="1">Multi-pass membrane protein</topology>
    </subcellularLocation>
</comment>
<evidence type="ECO:0000256" key="5">
    <source>
        <dbReference type="ARBA" id="ARBA00023065"/>
    </source>
</evidence>
<accession>A0A820UQF5</accession>
<dbReference type="PANTHER" id="PTHR13800">
    <property type="entry name" value="TRANSIENT RECEPTOR POTENTIAL CATION CHANNEL, SUBFAMILY M, MEMBER 6"/>
    <property type="match status" value="1"/>
</dbReference>
<dbReference type="Pfam" id="PF25508">
    <property type="entry name" value="TRPM2"/>
    <property type="match status" value="1"/>
</dbReference>
<dbReference type="GO" id="GO:0005886">
    <property type="term" value="C:plasma membrane"/>
    <property type="evidence" value="ECO:0007669"/>
    <property type="project" value="TreeGrafter"/>
</dbReference>
<keyword evidence="3 9" id="KW-0812">Transmembrane</keyword>
<evidence type="ECO:0000259" key="10">
    <source>
        <dbReference type="Pfam" id="PF18139"/>
    </source>
</evidence>
<keyword evidence="6 9" id="KW-0472">Membrane</keyword>